<protein>
    <submittedName>
        <fullName evidence="2">Uncharacterized protein</fullName>
    </submittedName>
</protein>
<reference evidence="2" key="3">
    <citation type="submission" date="2025-09" db="UniProtKB">
        <authorList>
            <consortium name="Ensembl"/>
        </authorList>
    </citation>
    <scope>IDENTIFICATION</scope>
</reference>
<accession>A0A7N9D183</accession>
<keyword evidence="1" id="KW-0812">Transmembrane</keyword>
<dbReference type="Ensembl" id="ENSMFAT00000081044.1">
    <property type="protein sequence ID" value="ENSMFAP00000057996.1"/>
    <property type="gene ID" value="ENSMFAG00000059898.1"/>
</dbReference>
<dbReference type="GeneTree" id="ENSGT01150000286943"/>
<evidence type="ECO:0000256" key="1">
    <source>
        <dbReference type="SAM" id="Phobius"/>
    </source>
</evidence>
<keyword evidence="1" id="KW-1133">Transmembrane helix</keyword>
<name>A0A7N9D183_MACFA</name>
<dbReference type="PANTHER" id="PTHR12138">
    <property type="entry name" value="PRIMATE-EXPANDED PROTEIN FAMILY"/>
    <property type="match status" value="1"/>
</dbReference>
<reference evidence="2 3" key="1">
    <citation type="submission" date="2013-03" db="EMBL/GenBank/DDBJ databases">
        <authorList>
            <person name="Warren W."/>
            <person name="Wilson R.K."/>
        </authorList>
    </citation>
    <scope>NUCLEOTIDE SEQUENCE</scope>
</reference>
<proteinExistence type="predicted"/>
<keyword evidence="3" id="KW-1185">Reference proteome</keyword>
<dbReference type="AlphaFoldDB" id="A0A7N9D183"/>
<sequence length="134" mass="15173">SARLGLPKCWDYRLARPALFFFINFLVSIITCAKVTHFPQKYRFNILNPYHFTLTHRHISWILFFFFLKPSLTLLSRLECSGVISAHCNLGSSNSLASASRVTGTTGVSQHVQLIFVFLVETGFTMLARLVSNS</sequence>
<evidence type="ECO:0000313" key="2">
    <source>
        <dbReference type="Ensembl" id="ENSMFAP00000057996.1"/>
    </source>
</evidence>
<evidence type="ECO:0000313" key="3">
    <source>
        <dbReference type="Proteomes" id="UP000233100"/>
    </source>
</evidence>
<reference evidence="2" key="2">
    <citation type="submission" date="2025-08" db="UniProtKB">
        <authorList>
            <consortium name="Ensembl"/>
        </authorList>
    </citation>
    <scope>IDENTIFICATION</scope>
</reference>
<feature type="transmembrane region" description="Helical" evidence="1">
    <location>
        <begin position="20"/>
        <end position="38"/>
    </location>
</feature>
<organism evidence="2 3">
    <name type="scientific">Macaca fascicularis</name>
    <name type="common">Crab-eating macaque</name>
    <name type="synonym">Cynomolgus monkey</name>
    <dbReference type="NCBI Taxonomy" id="9541"/>
    <lineage>
        <taxon>Eukaryota</taxon>
        <taxon>Metazoa</taxon>
        <taxon>Chordata</taxon>
        <taxon>Craniata</taxon>
        <taxon>Vertebrata</taxon>
        <taxon>Euteleostomi</taxon>
        <taxon>Mammalia</taxon>
        <taxon>Eutheria</taxon>
        <taxon>Euarchontoglires</taxon>
        <taxon>Primates</taxon>
        <taxon>Haplorrhini</taxon>
        <taxon>Catarrhini</taxon>
        <taxon>Cercopithecidae</taxon>
        <taxon>Cercopithecinae</taxon>
        <taxon>Macaca</taxon>
    </lineage>
</organism>
<dbReference type="PANTHER" id="PTHR12138:SF133">
    <property type="entry name" value="SECRETED PROTEIN"/>
    <property type="match status" value="1"/>
</dbReference>
<dbReference type="Proteomes" id="UP000233100">
    <property type="component" value="Chromosome 8"/>
</dbReference>
<keyword evidence="1" id="KW-0472">Membrane</keyword>